<dbReference type="GO" id="GO:0051260">
    <property type="term" value="P:protein homooligomerization"/>
    <property type="evidence" value="ECO:0007669"/>
    <property type="project" value="InterPro"/>
</dbReference>
<evidence type="ECO:0000313" key="4">
    <source>
        <dbReference type="Proteomes" id="UP001347796"/>
    </source>
</evidence>
<sequence>MSTPPALTTPPDGMQVAPELQVIAAIQSTLLDQSLTTSTVLPKASGCTDNQRTDPSSPSSQNWRPWERLRAQLSEPPFSPSRLSLGEISSSELESVVDVDVAAVLPEVPIPVAYQPTSIRRLRDCEGSKNKRIYLNIGGKKFETSVSTMSNDPSSLLAGMVEPDSPFNPYYLEDILYYFLDRTLDTSKLSWIT</sequence>
<dbReference type="Gene3D" id="3.30.710.10">
    <property type="entry name" value="Potassium Channel Kv1.1, Chain A"/>
    <property type="match status" value="1"/>
</dbReference>
<dbReference type="InterPro" id="IPR003131">
    <property type="entry name" value="T1-type_BTB"/>
</dbReference>
<name>A0AAN8JTV2_PATCE</name>
<dbReference type="AlphaFoldDB" id="A0AAN8JTV2"/>
<dbReference type="Pfam" id="PF02214">
    <property type="entry name" value="BTB_2"/>
    <property type="match status" value="1"/>
</dbReference>
<reference evidence="3 4" key="1">
    <citation type="submission" date="2024-01" db="EMBL/GenBank/DDBJ databases">
        <title>The genome of the rayed Mediterranean limpet Patella caerulea (Linnaeus, 1758).</title>
        <authorList>
            <person name="Anh-Thu Weber A."/>
            <person name="Halstead-Nussloch G."/>
        </authorList>
    </citation>
    <scope>NUCLEOTIDE SEQUENCE [LARGE SCALE GENOMIC DNA]</scope>
    <source>
        <strain evidence="3">AATW-2023a</strain>
        <tissue evidence="3">Whole specimen</tissue>
    </source>
</reference>
<keyword evidence="4" id="KW-1185">Reference proteome</keyword>
<accession>A0AAN8JTV2</accession>
<evidence type="ECO:0000259" key="2">
    <source>
        <dbReference type="Pfam" id="PF02214"/>
    </source>
</evidence>
<comment type="caution">
    <text evidence="3">The sequence shown here is derived from an EMBL/GenBank/DDBJ whole genome shotgun (WGS) entry which is preliminary data.</text>
</comment>
<dbReference type="SUPFAM" id="SSF54695">
    <property type="entry name" value="POZ domain"/>
    <property type="match status" value="1"/>
</dbReference>
<evidence type="ECO:0000256" key="1">
    <source>
        <dbReference type="SAM" id="MobiDB-lite"/>
    </source>
</evidence>
<feature type="region of interest" description="Disordered" evidence="1">
    <location>
        <begin position="41"/>
        <end position="65"/>
    </location>
</feature>
<evidence type="ECO:0000313" key="3">
    <source>
        <dbReference type="EMBL" id="KAK6182470.1"/>
    </source>
</evidence>
<dbReference type="InterPro" id="IPR011333">
    <property type="entry name" value="SKP1/BTB/POZ_sf"/>
</dbReference>
<dbReference type="Proteomes" id="UP001347796">
    <property type="component" value="Unassembled WGS sequence"/>
</dbReference>
<feature type="domain" description="Potassium channel tetramerisation-type BTB" evidence="2">
    <location>
        <begin position="133"/>
        <end position="183"/>
    </location>
</feature>
<proteinExistence type="predicted"/>
<feature type="compositionally biased region" description="Polar residues" evidence="1">
    <location>
        <begin position="47"/>
        <end position="63"/>
    </location>
</feature>
<gene>
    <name evidence="3" type="ORF">SNE40_010155</name>
</gene>
<organism evidence="3 4">
    <name type="scientific">Patella caerulea</name>
    <name type="common">Rayed Mediterranean limpet</name>
    <dbReference type="NCBI Taxonomy" id="87958"/>
    <lineage>
        <taxon>Eukaryota</taxon>
        <taxon>Metazoa</taxon>
        <taxon>Spiralia</taxon>
        <taxon>Lophotrochozoa</taxon>
        <taxon>Mollusca</taxon>
        <taxon>Gastropoda</taxon>
        <taxon>Patellogastropoda</taxon>
        <taxon>Patelloidea</taxon>
        <taxon>Patellidae</taxon>
        <taxon>Patella</taxon>
    </lineage>
</organism>
<dbReference type="EMBL" id="JAZGQO010000007">
    <property type="protein sequence ID" value="KAK6182470.1"/>
    <property type="molecule type" value="Genomic_DNA"/>
</dbReference>
<protein>
    <recommendedName>
        <fullName evidence="2">Potassium channel tetramerisation-type BTB domain-containing protein</fullName>
    </recommendedName>
</protein>